<dbReference type="PANTHER" id="PTHR12125">
    <property type="entry name" value="F-BOX ONLY PROTEIN 6-LIKE PROTEIN"/>
    <property type="match status" value="1"/>
</dbReference>
<dbReference type="Gene3D" id="2.60.120.260">
    <property type="entry name" value="Galactose-binding domain-like"/>
    <property type="match status" value="1"/>
</dbReference>
<dbReference type="SUPFAM" id="SSF81383">
    <property type="entry name" value="F-box domain"/>
    <property type="match status" value="1"/>
</dbReference>
<dbReference type="InterPro" id="IPR008979">
    <property type="entry name" value="Galactose-bd-like_sf"/>
</dbReference>
<reference evidence="3 4" key="1">
    <citation type="journal article" date="2012" name="Nat. Genet.">
        <title>The yak genome and adaptation to life at high altitude.</title>
        <authorList>
            <person name="Qiu Q."/>
            <person name="Zhang G."/>
            <person name="Ma T."/>
            <person name="Qian W."/>
            <person name="Wang J."/>
            <person name="Ye Z."/>
            <person name="Cao C."/>
            <person name="Hu Q."/>
            <person name="Kim J."/>
            <person name="Larkin D.M."/>
            <person name="Auvil L."/>
            <person name="Capitanu B."/>
            <person name="Ma J."/>
            <person name="Lewin H.A."/>
            <person name="Qian X."/>
            <person name="Lang Y."/>
            <person name="Zhou R."/>
            <person name="Wang L."/>
            <person name="Wang K."/>
            <person name="Xia J."/>
            <person name="Liao S."/>
            <person name="Pan S."/>
            <person name="Lu X."/>
            <person name="Hou H."/>
            <person name="Wang Y."/>
            <person name="Zang X."/>
            <person name="Yin Y."/>
            <person name="Ma H."/>
            <person name="Zhang J."/>
            <person name="Wang Z."/>
            <person name="Zhang Y."/>
            <person name="Zhang D."/>
            <person name="Yonezawa T."/>
            <person name="Hasegawa M."/>
            <person name="Zhong Y."/>
            <person name="Liu W."/>
            <person name="Zhang Y."/>
            <person name="Huang Z."/>
            <person name="Zhang S."/>
            <person name="Long R."/>
            <person name="Yang H."/>
            <person name="Wang J."/>
            <person name="Lenstra J.A."/>
            <person name="Cooper D.N."/>
            <person name="Wu Y."/>
            <person name="Wang J."/>
            <person name="Shi P."/>
            <person name="Wang J."/>
            <person name="Liu J."/>
        </authorList>
    </citation>
    <scope>NUCLEOTIDE SEQUENCE [LARGE SCALE GENOMIC DNA]</scope>
    <source>
        <strain evidence="4">yakQH1</strain>
    </source>
</reference>
<dbReference type="GO" id="GO:0019005">
    <property type="term" value="C:SCF ubiquitin ligase complex"/>
    <property type="evidence" value="ECO:0007669"/>
    <property type="project" value="TreeGrafter"/>
</dbReference>
<dbReference type="SUPFAM" id="SSF49785">
    <property type="entry name" value="Galactose-binding domain-like"/>
    <property type="match status" value="1"/>
</dbReference>
<dbReference type="SMART" id="SM00256">
    <property type="entry name" value="FBOX"/>
    <property type="match status" value="1"/>
</dbReference>
<evidence type="ECO:0008006" key="5">
    <source>
        <dbReference type="Google" id="ProtNLM"/>
    </source>
</evidence>
<evidence type="ECO:0000259" key="1">
    <source>
        <dbReference type="PROSITE" id="PS50181"/>
    </source>
</evidence>
<dbReference type="Gene3D" id="1.20.1280.50">
    <property type="match status" value="1"/>
</dbReference>
<dbReference type="InterPro" id="IPR039752">
    <property type="entry name" value="F-box_only"/>
</dbReference>
<dbReference type="GO" id="GO:0036503">
    <property type="term" value="P:ERAD pathway"/>
    <property type="evidence" value="ECO:0007669"/>
    <property type="project" value="TreeGrafter"/>
</dbReference>
<evidence type="ECO:0000313" key="4">
    <source>
        <dbReference type="Proteomes" id="UP000011080"/>
    </source>
</evidence>
<dbReference type="FunFam" id="2.60.120.260:FF:000168">
    <property type="entry name" value="F-box only protein 6-like Protein"/>
    <property type="match status" value="1"/>
</dbReference>
<evidence type="ECO:0000313" key="3">
    <source>
        <dbReference type="EMBL" id="ELR58408.1"/>
    </source>
</evidence>
<dbReference type="AlphaFoldDB" id="L8IQR9"/>
<dbReference type="PROSITE" id="PS50181">
    <property type="entry name" value="FBOX"/>
    <property type="match status" value="1"/>
</dbReference>
<dbReference type="PROSITE" id="PS51114">
    <property type="entry name" value="FBA"/>
    <property type="match status" value="1"/>
</dbReference>
<dbReference type="Proteomes" id="UP000011080">
    <property type="component" value="Unassembled WGS sequence"/>
</dbReference>
<dbReference type="FunFam" id="1.20.1280.50:FF:000101">
    <property type="entry name" value="Uncharacterized protein"/>
    <property type="match status" value="1"/>
</dbReference>
<dbReference type="Pfam" id="PF12937">
    <property type="entry name" value="F-box-like"/>
    <property type="match status" value="1"/>
</dbReference>
<organism evidence="3 4">
    <name type="scientific">Bos mutus</name>
    <name type="common">wild yak</name>
    <dbReference type="NCBI Taxonomy" id="72004"/>
    <lineage>
        <taxon>Eukaryota</taxon>
        <taxon>Metazoa</taxon>
        <taxon>Chordata</taxon>
        <taxon>Craniata</taxon>
        <taxon>Vertebrata</taxon>
        <taxon>Euteleostomi</taxon>
        <taxon>Mammalia</taxon>
        <taxon>Eutheria</taxon>
        <taxon>Laurasiatheria</taxon>
        <taxon>Artiodactyla</taxon>
        <taxon>Ruminantia</taxon>
        <taxon>Pecora</taxon>
        <taxon>Bovidae</taxon>
        <taxon>Bovinae</taxon>
        <taxon>Bos</taxon>
    </lineage>
</organism>
<feature type="domain" description="FBA" evidence="2">
    <location>
        <begin position="94"/>
        <end position="267"/>
    </location>
</feature>
<sequence>LPACVPASDPEPKEAPGLSQLPIEMLLEVLSYLPTSMLLGQCRHVCWYWRYLVDTRAVWLSILPYSHVKLWPIFQTCLPLDNDNNSRPCLLGRFCERRPLGRNLYPNPHSIDAFLPWRTINCTSWREEESWEEDHRLVPEDSFQPFYRWCYKKQVLDLEKEGLWPELLDSGKTEICVSAWWANQEASVCLYELIVQLLNAKQAKLHHFSPRPIHQGITSIPFKTNHVFSNLKKGVRFVSLEHWIWDMGFLPEDYGIIVPKASVIVQV</sequence>
<dbReference type="GO" id="GO:0006516">
    <property type="term" value="P:glycoprotein catabolic process"/>
    <property type="evidence" value="ECO:0007669"/>
    <property type="project" value="TreeGrafter"/>
</dbReference>
<dbReference type="InterPro" id="IPR036047">
    <property type="entry name" value="F-box-like_dom_sf"/>
</dbReference>
<dbReference type="GO" id="GO:0061630">
    <property type="term" value="F:ubiquitin protein ligase activity"/>
    <property type="evidence" value="ECO:0007669"/>
    <property type="project" value="TreeGrafter"/>
</dbReference>
<protein>
    <recommendedName>
        <fullName evidence="5">F-box only protein 27</fullName>
    </recommendedName>
</protein>
<dbReference type="STRING" id="72004.ENSBMUP00000017573"/>
<gene>
    <name evidence="3" type="ORF">M91_19187</name>
</gene>
<dbReference type="InterPro" id="IPR007397">
    <property type="entry name" value="F-box-assoc_dom"/>
</dbReference>
<dbReference type="Pfam" id="PF04300">
    <property type="entry name" value="FBA"/>
    <property type="match status" value="1"/>
</dbReference>
<accession>L8IQR9</accession>
<evidence type="ECO:0000259" key="2">
    <source>
        <dbReference type="PROSITE" id="PS51114"/>
    </source>
</evidence>
<dbReference type="InterPro" id="IPR001810">
    <property type="entry name" value="F-box_dom"/>
</dbReference>
<dbReference type="PANTHER" id="PTHR12125:SF9">
    <property type="entry name" value="F-BOX ONLY PROTEIN 27"/>
    <property type="match status" value="1"/>
</dbReference>
<feature type="non-terminal residue" evidence="3">
    <location>
        <position position="267"/>
    </location>
</feature>
<name>L8IQR9_9CETA</name>
<dbReference type="GO" id="GO:0005737">
    <property type="term" value="C:cytoplasm"/>
    <property type="evidence" value="ECO:0007669"/>
    <property type="project" value="TreeGrafter"/>
</dbReference>
<feature type="domain" description="F-box" evidence="1">
    <location>
        <begin position="15"/>
        <end position="62"/>
    </location>
</feature>
<dbReference type="EMBL" id="JH880839">
    <property type="protein sequence ID" value="ELR58408.1"/>
    <property type="molecule type" value="Genomic_DNA"/>
</dbReference>
<feature type="non-terminal residue" evidence="3">
    <location>
        <position position="1"/>
    </location>
</feature>
<proteinExistence type="predicted"/>
<dbReference type="SMART" id="SM01198">
    <property type="entry name" value="FBA"/>
    <property type="match status" value="1"/>
</dbReference>
<dbReference type="GO" id="GO:0031146">
    <property type="term" value="P:SCF-dependent proteasomal ubiquitin-dependent protein catabolic process"/>
    <property type="evidence" value="ECO:0007669"/>
    <property type="project" value="TreeGrafter"/>
</dbReference>